<name>A0A7W2PWM0_9PSED</name>
<protein>
    <submittedName>
        <fullName evidence="1">DUF2511 domain-containing protein</fullName>
    </submittedName>
</protein>
<dbReference type="PROSITE" id="PS51257">
    <property type="entry name" value="PROKAR_LIPOPROTEIN"/>
    <property type="match status" value="1"/>
</dbReference>
<evidence type="ECO:0000313" key="2">
    <source>
        <dbReference type="Proteomes" id="UP000541770"/>
    </source>
</evidence>
<dbReference type="RefSeq" id="WP_182321909.1">
    <property type="nucleotide sequence ID" value="NZ_JACGDE010000001.1"/>
</dbReference>
<accession>A0A7W2PWM0</accession>
<dbReference type="Proteomes" id="UP000541770">
    <property type="component" value="Unassembled WGS sequence"/>
</dbReference>
<organism evidence="1 2">
    <name type="scientific">Pseudomonas mosselii</name>
    <dbReference type="NCBI Taxonomy" id="78327"/>
    <lineage>
        <taxon>Bacteria</taxon>
        <taxon>Pseudomonadati</taxon>
        <taxon>Pseudomonadota</taxon>
        <taxon>Gammaproteobacteria</taxon>
        <taxon>Pseudomonadales</taxon>
        <taxon>Pseudomonadaceae</taxon>
        <taxon>Pseudomonas</taxon>
    </lineage>
</organism>
<dbReference type="AlphaFoldDB" id="A0A7W2PWM0"/>
<gene>
    <name evidence="1" type="ORF">H4C75_02125</name>
</gene>
<dbReference type="EMBL" id="JACGDE010000001">
    <property type="protein sequence ID" value="MBA6063560.1"/>
    <property type="molecule type" value="Genomic_DNA"/>
</dbReference>
<proteinExistence type="predicted"/>
<reference evidence="1 2" key="1">
    <citation type="submission" date="2020-07" db="EMBL/GenBank/DDBJ databases">
        <title>Diversity of carbapenemase encoding genes among Pseudomonas putida group clinical isolates in a tertiary Brazilian hospital.</title>
        <authorList>
            <person name="Alberto-Lei F."/>
            <person name="Nodari C.S."/>
            <person name="Streling A.P."/>
            <person name="Paulino J.T."/>
            <person name="Bessa-Neto F.O."/>
            <person name="Cayo R."/>
            <person name="Gales A.C."/>
        </authorList>
    </citation>
    <scope>NUCLEOTIDE SEQUENCE [LARGE SCALE GENOMIC DNA]</scope>
    <source>
        <strain evidence="1 2">14802</strain>
    </source>
</reference>
<comment type="caution">
    <text evidence="1">The sequence shown here is derived from an EMBL/GenBank/DDBJ whole genome shotgun (WGS) entry which is preliminary data.</text>
</comment>
<dbReference type="InterPro" id="IPR019648">
    <property type="entry name" value="YebY"/>
</dbReference>
<dbReference type="Pfam" id="PF10709">
    <property type="entry name" value="DUF2511"/>
    <property type="match status" value="1"/>
</dbReference>
<evidence type="ECO:0000313" key="1">
    <source>
        <dbReference type="EMBL" id="MBA6063560.1"/>
    </source>
</evidence>
<sequence>MLKEVLGAALFLAALTLAGCSGQDEGKKVGAQEFGDDWPFTVASVELFCEPNPPKAFVKAPDGSFYALNASAKKVATERGWLEVKTILKPSRWMKEVPADYSTIAQKAIDLCPQP</sequence>